<dbReference type="InterPro" id="IPR003488">
    <property type="entry name" value="DprA"/>
</dbReference>
<feature type="region of interest" description="Disordered" evidence="2">
    <location>
        <begin position="1"/>
        <end position="21"/>
    </location>
</feature>
<comment type="similarity">
    <text evidence="1">Belongs to the DprA/Smf family.</text>
</comment>
<proteinExistence type="inferred from homology"/>
<dbReference type="InterPro" id="IPR057666">
    <property type="entry name" value="DrpA_SLOG"/>
</dbReference>
<organism evidence="4 5">
    <name type="scientific">Methylorubrum suomiense</name>
    <dbReference type="NCBI Taxonomy" id="144191"/>
    <lineage>
        <taxon>Bacteria</taxon>
        <taxon>Pseudomonadati</taxon>
        <taxon>Pseudomonadota</taxon>
        <taxon>Alphaproteobacteria</taxon>
        <taxon>Hyphomicrobiales</taxon>
        <taxon>Methylobacteriaceae</taxon>
        <taxon>Methylorubrum</taxon>
    </lineage>
</organism>
<feature type="domain" description="Smf/DprA SLOG" evidence="3">
    <location>
        <begin position="54"/>
        <end position="249"/>
    </location>
</feature>
<dbReference type="Pfam" id="PF02481">
    <property type="entry name" value="DNA_processg_A"/>
    <property type="match status" value="1"/>
</dbReference>
<evidence type="ECO:0000313" key="4">
    <source>
        <dbReference type="EMBL" id="GJE74490.1"/>
    </source>
</evidence>
<dbReference type="SUPFAM" id="SSF102405">
    <property type="entry name" value="MCP/YpsA-like"/>
    <property type="match status" value="1"/>
</dbReference>
<reference evidence="4" key="2">
    <citation type="submission" date="2021-08" db="EMBL/GenBank/DDBJ databases">
        <authorList>
            <person name="Tani A."/>
            <person name="Ola A."/>
            <person name="Ogura Y."/>
            <person name="Katsura K."/>
            <person name="Hayashi T."/>
        </authorList>
    </citation>
    <scope>NUCLEOTIDE SEQUENCE</scope>
    <source>
        <strain evidence="4">DSM 14458</strain>
    </source>
</reference>
<gene>
    <name evidence="4" type="ORF">BGCPKDLD_1061</name>
</gene>
<dbReference type="PANTHER" id="PTHR43022:SF1">
    <property type="entry name" value="PROTEIN SMF"/>
    <property type="match status" value="1"/>
</dbReference>
<dbReference type="Gene3D" id="3.40.50.450">
    <property type="match status" value="1"/>
</dbReference>
<dbReference type="PANTHER" id="PTHR43022">
    <property type="entry name" value="PROTEIN SMF"/>
    <property type="match status" value="1"/>
</dbReference>
<keyword evidence="5" id="KW-1185">Reference proteome</keyword>
<sequence length="250" mass="27152">MMVMSAKAAQHRERGGPARPRYRLSVPVDRIELQALIRETGRTVGNDKQFDLLRSYGSKDAYVHFAGDIGLLKKKAVSIVGTRDVSEDGARRAARLARELVGAGVIVMSGLAKGVDTAALSSARSAGGSLAAVIGTPLQKAYPIENSELQTEIADKHLLLSPFAEGEAVFKGNFPKRNRVMALLSDATVIVEASDTSGTLHQAAECIRQGRWLFILKSVVEDPGISWPQRFLKENRTVVVENMDDILSRI</sequence>
<comment type="caution">
    <text evidence="4">The sequence shown here is derived from an EMBL/GenBank/DDBJ whole genome shotgun (WGS) entry which is preliminary data.</text>
</comment>
<reference evidence="4" key="1">
    <citation type="journal article" date="2021" name="Front. Microbiol.">
        <title>Comprehensive Comparative Genomics and Phenotyping of Methylobacterium Species.</title>
        <authorList>
            <person name="Alessa O."/>
            <person name="Ogura Y."/>
            <person name="Fujitani Y."/>
            <person name="Takami H."/>
            <person name="Hayashi T."/>
            <person name="Sahin N."/>
            <person name="Tani A."/>
        </authorList>
    </citation>
    <scope>NUCLEOTIDE SEQUENCE</scope>
    <source>
        <strain evidence="4">DSM 14458</strain>
    </source>
</reference>
<name>A0ABQ4UQM3_9HYPH</name>
<evidence type="ECO:0000256" key="1">
    <source>
        <dbReference type="ARBA" id="ARBA00006525"/>
    </source>
</evidence>
<evidence type="ECO:0000256" key="2">
    <source>
        <dbReference type="SAM" id="MobiDB-lite"/>
    </source>
</evidence>
<evidence type="ECO:0000313" key="5">
    <source>
        <dbReference type="Proteomes" id="UP001055093"/>
    </source>
</evidence>
<protein>
    <recommendedName>
        <fullName evidence="3">Smf/DprA SLOG domain-containing protein</fullName>
    </recommendedName>
</protein>
<dbReference type="RefSeq" id="WP_137829132.1">
    <property type="nucleotide sequence ID" value="NZ_JBHTNE010000012.1"/>
</dbReference>
<evidence type="ECO:0000259" key="3">
    <source>
        <dbReference type="Pfam" id="PF02481"/>
    </source>
</evidence>
<dbReference type="EMBL" id="BPRE01000002">
    <property type="protein sequence ID" value="GJE74490.1"/>
    <property type="molecule type" value="Genomic_DNA"/>
</dbReference>
<accession>A0ABQ4UQM3</accession>
<dbReference type="Proteomes" id="UP001055093">
    <property type="component" value="Unassembled WGS sequence"/>
</dbReference>